<dbReference type="Pfam" id="PF23024">
    <property type="entry name" value="AMP-dom_DIP2-like"/>
    <property type="match status" value="1"/>
</dbReference>
<proteinExistence type="predicted"/>
<dbReference type="EMBL" id="KE651167">
    <property type="protein sequence ID" value="EEB08573.1"/>
    <property type="molecule type" value="Genomic_DNA"/>
</dbReference>
<reference evidence="2 4" key="1">
    <citation type="journal article" date="2011" name="Science">
        <title>Comparative functional genomics of the fission yeasts.</title>
        <authorList>
            <person name="Rhind N."/>
            <person name="Chen Z."/>
            <person name="Yassour M."/>
            <person name="Thompson D.A."/>
            <person name="Haas B.J."/>
            <person name="Habib N."/>
            <person name="Wapinski I."/>
            <person name="Roy S."/>
            <person name="Lin M.F."/>
            <person name="Heiman D.I."/>
            <person name="Young S.K."/>
            <person name="Furuya K."/>
            <person name="Guo Y."/>
            <person name="Pidoux A."/>
            <person name="Chen H.M."/>
            <person name="Robbertse B."/>
            <person name="Goldberg J.M."/>
            <person name="Aoki K."/>
            <person name="Bayne E.H."/>
            <person name="Berlin A.M."/>
            <person name="Desjardins C.A."/>
            <person name="Dobbs E."/>
            <person name="Dukaj L."/>
            <person name="Fan L."/>
            <person name="FitzGerald M.G."/>
            <person name="French C."/>
            <person name="Gujja S."/>
            <person name="Hansen K."/>
            <person name="Keifenheim D."/>
            <person name="Levin J.Z."/>
            <person name="Mosher R.A."/>
            <person name="Mueller C.A."/>
            <person name="Pfiffner J."/>
            <person name="Priest M."/>
            <person name="Russ C."/>
            <person name="Smialowska A."/>
            <person name="Swoboda P."/>
            <person name="Sykes S.M."/>
            <person name="Vaughn M."/>
            <person name="Vengrova S."/>
            <person name="Yoder R."/>
            <person name="Zeng Q."/>
            <person name="Allshire R."/>
            <person name="Baulcombe D."/>
            <person name="Birren B.W."/>
            <person name="Brown W."/>
            <person name="Ekwall K."/>
            <person name="Kellis M."/>
            <person name="Leatherwood J."/>
            <person name="Levin H."/>
            <person name="Margalit H."/>
            <person name="Martienssen R."/>
            <person name="Nieduszynski C.A."/>
            <person name="Spatafora J.W."/>
            <person name="Friedman N."/>
            <person name="Dalgaard J.Z."/>
            <person name="Baumann P."/>
            <person name="Niki H."/>
            <person name="Regev A."/>
            <person name="Nusbaum C."/>
        </authorList>
    </citation>
    <scope>NUCLEOTIDE SEQUENCE [LARGE SCALE GENOMIC DNA]</scope>
    <source>
        <strain evidence="4">yFS275 / FY16936</strain>
    </source>
</reference>
<dbReference type="Gene3D" id="3.40.50.12780">
    <property type="entry name" value="N-terminal domain of ligase-like"/>
    <property type="match status" value="3"/>
</dbReference>
<evidence type="ECO:0000259" key="1">
    <source>
        <dbReference type="PROSITE" id="PS51912"/>
    </source>
</evidence>
<feature type="domain" description="DMAP1-binding" evidence="1">
    <location>
        <begin position="3"/>
        <end position="103"/>
    </location>
</feature>
<dbReference type="Pfam" id="PF06464">
    <property type="entry name" value="DMAP_binding"/>
    <property type="match status" value="1"/>
</dbReference>
<gene>
    <name evidence="3" type="primary">cmr2</name>
    <name evidence="2" type="ORF">SJAG_03731</name>
</gene>
<dbReference type="SUPFAM" id="SSF56801">
    <property type="entry name" value="Acetyl-CoA synthetase-like"/>
    <property type="match status" value="2"/>
</dbReference>
<dbReference type="InterPro" id="IPR010506">
    <property type="entry name" value="DMAP1-bd"/>
</dbReference>
<dbReference type="OrthoDB" id="69964at2759"/>
<dbReference type="PANTHER" id="PTHR22754">
    <property type="entry name" value="DISCO-INTERACTING PROTEIN 2 DIP2 -RELATED"/>
    <property type="match status" value="1"/>
</dbReference>
<organism evidence="2 4">
    <name type="scientific">Schizosaccharomyces japonicus (strain yFS275 / FY16936)</name>
    <name type="common">Fission yeast</name>
    <dbReference type="NCBI Taxonomy" id="402676"/>
    <lineage>
        <taxon>Eukaryota</taxon>
        <taxon>Fungi</taxon>
        <taxon>Dikarya</taxon>
        <taxon>Ascomycota</taxon>
        <taxon>Taphrinomycotina</taxon>
        <taxon>Schizosaccharomycetes</taxon>
        <taxon>Schizosaccharomycetales</taxon>
        <taxon>Schizosaccharomycetaceae</taxon>
        <taxon>Schizosaccharomyces</taxon>
    </lineage>
</organism>
<dbReference type="InterPro" id="IPR025110">
    <property type="entry name" value="AMP-bd_C"/>
</dbReference>
<dbReference type="InterPro" id="IPR045851">
    <property type="entry name" value="AMP-bd_C_sf"/>
</dbReference>
<dbReference type="InterPro" id="IPR042099">
    <property type="entry name" value="ANL_N_sf"/>
</dbReference>
<sequence>MSIPEHVSEELRQKLQDLQLEFQNGLLTEKGYQKKKLALHDQWEAFEMSKRQSQVLPENSAQPLFYNAHERSSSSSSDAAMLKRASVLSTIQEPVPQLRKSTSTKRTDVANIFDESNFGSVCNAEEQLVNQQWAQYAGKQQYPLEPRDIPFPVMDPLDPKVEMKQFTNIASVLRYRGAKHGKKAAFIILDNKGKEFASSTWEKIASRAEKVAQVIRDKSGLFRSDRVALMYRDSEIIDFVVSLFGCLIAGVVAVPINRFDDYNELTFILKTTGAKRALTTDANLKAFQRDLTTKKLHWPKGVEWWKTNEFGGLHLKKNETFAPLQLPDLAYIEFSRSPIGELHGVVISHRTIMHQMLSLGAVHASAPPAETTKPTTMGYDRESVEQSDIFLTYLDLRQSVGLISGVLNSLYMGYTTVWCPQSAVFIPGLWANLATRYRCSVMLTDYAGLKTIAYNYQNDPKATLGFSKKHPVDLGALRMCMVDCLNVDCEFQEIVADRWLKPLGNQKARSTIVPLLCLPEHGGMIISMKDWIGGEEFLFPKASRMPRTHENEIAEVLLEKDPLKLNEVVIIAEDEKSRRQSKLPGTIRVGAFWYPFADATLAIVDPETQILCLPNIVGEIWVDSPSLSGGFFGLPKQTEAIFHARTYYISSDTLQPVPSNQEFLRTGLLGFIHKGKVHVLGLYEDRLQQKVEWVDDGKQDTIFFHHYTSHLVNTIMRKVSKVFDCSAFDIYINNEHLPVVLLESQVANVATDSSGSQMALDYTMLDVLTCECIEYLLEYHQVRVYCVLICAPYTLPRVTKNGRREIGNMMCRKAYERGTLPFVYVKFAVERAVYNLPVGEDAIFGIWSDFASNTRKAMLCDQELQYSGFIGKPLSYDRRTKTDISNFQSIVQLLQVRVNSTPDDIVYVPIDGKGREGKAISWRKFDVKIATVARYLTKRKFLRIGKVVLLMYTHSEDFIYAVYACFYLGLIPIPVPPLDAFRLSEDVPALLHLIKRYKVTAVLLNTDADTIVRSKNVSQHLRQSATAAHVNLPPFILTSKINKQSKSCRECGFDVPPIALNPAFPALVWAYNSPDHRITLASYNHTAILEMCQIHKETYQLNHSKPVLGHVRSMNGIGFIHTVLLGTFLGSTTYLLSPVDFATNPLLLFQTISKYKIKDTYATLQTIEHARSVSNARWPPLSELKNLMVPHSTRTNAGYLQELQTFLASHGMSPYAFSPVYSHPLNPVVSTRSYMGNAPQQLCVDLRALRHGLIQICESKNKVYSLPLLDFGMVPVSTQIAIVNPDTQELCHAGEYGEIWVRSMANALSFFESKEPTDLERFGARIKDGLLGDSTYVRTGDFGFLQITSEQMGNDGPLVDMQLLYVLGEIGETFEVNGLSHFPCDIEDTVERSHLRITPNGCAVFQSAGAVIVVVEVIGQDHLAAIVPVIVNSILNEHQIVVDVVAFTAKGSFPRSRLRGKQRGKILASWITGRLRTIQTFIIKNDDSTRASVFIEELERPVSSDYAASIHSRVSLYNKHL</sequence>
<dbReference type="Gene3D" id="3.30.300.30">
    <property type="match status" value="1"/>
</dbReference>
<evidence type="ECO:0000313" key="3">
    <source>
        <dbReference type="JaponicusDB" id="SJAG_03731"/>
    </source>
</evidence>
<evidence type="ECO:0000313" key="4">
    <source>
        <dbReference type="Proteomes" id="UP000001744"/>
    </source>
</evidence>
<accession>B6K2T3</accession>
<dbReference type="Pfam" id="PF00501">
    <property type="entry name" value="AMP-binding"/>
    <property type="match status" value="2"/>
</dbReference>
<dbReference type="RefSeq" id="XP_002174866.1">
    <property type="nucleotide sequence ID" value="XM_002174830.2"/>
</dbReference>
<keyword evidence="4" id="KW-1185">Reference proteome</keyword>
<dbReference type="Proteomes" id="UP000001744">
    <property type="component" value="Unassembled WGS sequence"/>
</dbReference>
<dbReference type="VEuPathDB" id="FungiDB:SJAG_03731"/>
<dbReference type="PROSITE" id="PS51912">
    <property type="entry name" value="DMAP1_BIND"/>
    <property type="match status" value="1"/>
</dbReference>
<evidence type="ECO:0000313" key="2">
    <source>
        <dbReference type="EMBL" id="EEB08573.1"/>
    </source>
</evidence>
<dbReference type="JaponicusDB" id="SJAG_03731">
    <property type="gene designation" value="cmr2"/>
</dbReference>
<dbReference type="PANTHER" id="PTHR22754:SF32">
    <property type="entry name" value="DISCO-INTERACTING PROTEIN 2"/>
    <property type="match status" value="1"/>
</dbReference>
<dbReference type="HOGENOM" id="CLU_000737_0_0_1"/>
<dbReference type="eggNOG" id="KOG3628">
    <property type="taxonomic scope" value="Eukaryota"/>
</dbReference>
<dbReference type="OMA" id="LVWTYWT"/>
<dbReference type="GeneID" id="7052247"/>
<dbReference type="InterPro" id="IPR000873">
    <property type="entry name" value="AMP-dep_synth/lig_dom"/>
</dbReference>
<protein>
    <submittedName>
        <fullName evidence="2">AMP binding enzyme</fullName>
    </submittedName>
</protein>
<dbReference type="Pfam" id="PF24919">
    <property type="entry name" value="Mug62"/>
    <property type="match status" value="1"/>
</dbReference>
<dbReference type="STRING" id="402676.B6K2T3"/>
<dbReference type="InterPro" id="IPR056881">
    <property type="entry name" value="Mug62_dom"/>
</dbReference>
<name>B6K2T3_SCHJY</name>